<reference evidence="1" key="1">
    <citation type="submission" date="2021-10" db="EMBL/GenBank/DDBJ databases">
        <title>Melipona bicolor Genome sequencing and assembly.</title>
        <authorList>
            <person name="Araujo N.S."/>
            <person name="Arias M.C."/>
        </authorList>
    </citation>
    <scope>NUCLEOTIDE SEQUENCE</scope>
    <source>
        <strain evidence="1">USP_2M_L1-L4_2017</strain>
        <tissue evidence="1">Whole body</tissue>
    </source>
</reference>
<evidence type="ECO:0000313" key="2">
    <source>
        <dbReference type="Proteomes" id="UP001177670"/>
    </source>
</evidence>
<keyword evidence="2" id="KW-1185">Reference proteome</keyword>
<comment type="caution">
    <text evidence="1">The sequence shown here is derived from an EMBL/GenBank/DDBJ whole genome shotgun (WGS) entry which is preliminary data.</text>
</comment>
<dbReference type="Proteomes" id="UP001177670">
    <property type="component" value="Unassembled WGS sequence"/>
</dbReference>
<dbReference type="EMBL" id="JAHYIQ010000035">
    <property type="protein sequence ID" value="KAK1119739.1"/>
    <property type="molecule type" value="Genomic_DNA"/>
</dbReference>
<organism evidence="1 2">
    <name type="scientific">Melipona bicolor</name>
    <dbReference type="NCBI Taxonomy" id="60889"/>
    <lineage>
        <taxon>Eukaryota</taxon>
        <taxon>Metazoa</taxon>
        <taxon>Ecdysozoa</taxon>
        <taxon>Arthropoda</taxon>
        <taxon>Hexapoda</taxon>
        <taxon>Insecta</taxon>
        <taxon>Pterygota</taxon>
        <taxon>Neoptera</taxon>
        <taxon>Endopterygota</taxon>
        <taxon>Hymenoptera</taxon>
        <taxon>Apocrita</taxon>
        <taxon>Aculeata</taxon>
        <taxon>Apoidea</taxon>
        <taxon>Anthophila</taxon>
        <taxon>Apidae</taxon>
        <taxon>Melipona</taxon>
    </lineage>
</organism>
<protein>
    <submittedName>
        <fullName evidence="1">Uncharacterized protein</fullName>
    </submittedName>
</protein>
<proteinExistence type="predicted"/>
<dbReference type="AlphaFoldDB" id="A0AA40KGV4"/>
<name>A0AA40KGV4_9HYME</name>
<gene>
    <name evidence="1" type="ORF">K0M31_013155</name>
</gene>
<accession>A0AA40KGV4</accession>
<sequence length="142" mass="15928">MSERVEKETGGHCGVNPARTFRSYESGMSNWSEISEHAVINTKQRVLSRRTRFSMGKGKIKGKILVRMHDEEAVNTSRMDRSRIMSRLFISRENITPAEWGPCIKVSVSCGSTSLDECSPESGQVLLHKATIFCLRLVKVAP</sequence>
<evidence type="ECO:0000313" key="1">
    <source>
        <dbReference type="EMBL" id="KAK1119739.1"/>
    </source>
</evidence>